<feature type="repeat" description="ANK" evidence="1">
    <location>
        <begin position="561"/>
        <end position="593"/>
    </location>
</feature>
<dbReference type="PANTHER" id="PTHR10622:SF10">
    <property type="entry name" value="HET DOMAIN-CONTAINING PROTEIN"/>
    <property type="match status" value="1"/>
</dbReference>
<reference evidence="4" key="1">
    <citation type="submission" date="2022-11" db="EMBL/GenBank/DDBJ databases">
        <authorList>
            <person name="Petersen C."/>
        </authorList>
    </citation>
    <scope>NUCLEOTIDE SEQUENCE</scope>
    <source>
        <strain evidence="4">IBT 30069</strain>
    </source>
</reference>
<dbReference type="OrthoDB" id="341259at2759"/>
<dbReference type="SMART" id="SM00248">
    <property type="entry name" value="ANK"/>
    <property type="match status" value="10"/>
</dbReference>
<sequence length="798" mass="90273">MRLLSTNQSDAGNYEIKEFTDDQIPRYAILSHIWEQDEVLFQDVEGDGDRAKSKKEFDKIKGCCFVALTHGFEYVWIDTCCIDKTSSAELSEAINSMYRWYEQAEICFAYLADVPSTAFKDSRWFTRGWTLQELIAPTNMKFFDATWKKLGSKEKLQHPLSEYTSIPISILSGDSDLDDFSVAQKMSWAAKRKTTRIEDRAYSLMGLFGVNIPLIYGERETAFIRLQEEIMRVMDDHTLFAWRHEDDRAGLLATSPEAFADSHDIVRFNPFNHRGEPCAFSNRGIHLELNFTGIGGKGLGLVILHCKYQDKDDGLIAIYLRDLSLTMEHFRRVDCTSFAQLNLTIFQPYPYPVRRICIQAGRMRRKGRQSLEKWDAAEKHIYSHDRLSHLMNGKEPAKKLLRAIGSGDEDAVWLLLTLSNIGTNSSDIYGDDSLLLATKRGDKLIVQMLLEKGTNVETSDIHNQTSLFWGAKRGHEAVVKLLLDRGAKIEVKNSQGRTPLFQAVEKGHGDIVKLLLERGAQTETGYDDDEMPLFRAAEKGYEDIVKMLLDRGAQVEAKDRDGQTPLCRAMKNRNEAVVNVLLDRGAQMDIKYYNNETPLSTAVDREHDDIAGLLAKIEMEDIDQDTTLSFPIKSGNENMVKLLLDRGARVEPEREDRGSLTPLLLAVDRGHEGIIRLLLDRGAQIEKADWRGLTPLHRAIRNGNEAIVKLLLDRGAQMDATSFYGLTPLIQAIDDGEENIVKLLLDRGAQIEAKGRWGQTPLHCAMKNRNEAIVKVLQAEIARVEMIKGQSTAVKITL</sequence>
<dbReference type="PANTHER" id="PTHR10622">
    <property type="entry name" value="HET DOMAIN-CONTAINING PROTEIN"/>
    <property type="match status" value="1"/>
</dbReference>
<evidence type="ECO:0000256" key="1">
    <source>
        <dbReference type="PROSITE-ProRule" id="PRU00023"/>
    </source>
</evidence>
<dbReference type="EMBL" id="JAPQKH010000006">
    <property type="protein sequence ID" value="KAJ5094708.1"/>
    <property type="molecule type" value="Genomic_DNA"/>
</dbReference>
<evidence type="ECO:0000259" key="2">
    <source>
        <dbReference type="Pfam" id="PF06985"/>
    </source>
</evidence>
<feature type="repeat" description="ANK" evidence="1">
    <location>
        <begin position="528"/>
        <end position="560"/>
    </location>
</feature>
<dbReference type="AlphaFoldDB" id="A0A9W9K6A0"/>
<evidence type="ECO:0000259" key="3">
    <source>
        <dbReference type="Pfam" id="PF26640"/>
    </source>
</evidence>
<organism evidence="4 5">
    <name type="scientific">Penicillium angulare</name>
    <dbReference type="NCBI Taxonomy" id="116970"/>
    <lineage>
        <taxon>Eukaryota</taxon>
        <taxon>Fungi</taxon>
        <taxon>Dikarya</taxon>
        <taxon>Ascomycota</taxon>
        <taxon>Pezizomycotina</taxon>
        <taxon>Eurotiomycetes</taxon>
        <taxon>Eurotiomycetidae</taxon>
        <taxon>Eurotiales</taxon>
        <taxon>Aspergillaceae</taxon>
        <taxon>Penicillium</taxon>
    </lineage>
</organism>
<dbReference type="Pfam" id="PF06985">
    <property type="entry name" value="HET"/>
    <property type="match status" value="1"/>
</dbReference>
<dbReference type="InterPro" id="IPR002110">
    <property type="entry name" value="Ankyrin_rpt"/>
</dbReference>
<accession>A0A9W9K6A0</accession>
<dbReference type="Gene3D" id="1.25.40.20">
    <property type="entry name" value="Ankyrin repeat-containing domain"/>
    <property type="match status" value="3"/>
</dbReference>
<feature type="repeat" description="ANK" evidence="1">
    <location>
        <begin position="462"/>
        <end position="494"/>
    </location>
</feature>
<dbReference type="Pfam" id="PF26640">
    <property type="entry name" value="DUF8212"/>
    <property type="match status" value="1"/>
</dbReference>
<dbReference type="InterPro" id="IPR010730">
    <property type="entry name" value="HET"/>
</dbReference>
<proteinExistence type="predicted"/>
<keyword evidence="1" id="KW-0040">ANK repeat</keyword>
<feature type="domain" description="DUF8212" evidence="3">
    <location>
        <begin position="222"/>
        <end position="269"/>
    </location>
</feature>
<reference evidence="4" key="2">
    <citation type="journal article" date="2023" name="IMA Fungus">
        <title>Comparative genomic study of the Penicillium genus elucidates a diverse pangenome and 15 lateral gene transfer events.</title>
        <authorList>
            <person name="Petersen C."/>
            <person name="Sorensen T."/>
            <person name="Nielsen M.R."/>
            <person name="Sondergaard T.E."/>
            <person name="Sorensen J.L."/>
            <person name="Fitzpatrick D.A."/>
            <person name="Frisvad J.C."/>
            <person name="Nielsen K.L."/>
        </authorList>
    </citation>
    <scope>NUCLEOTIDE SEQUENCE</scope>
    <source>
        <strain evidence="4">IBT 30069</strain>
    </source>
</reference>
<protein>
    <submittedName>
        <fullName evidence="4">HET-domain-containing protein</fullName>
    </submittedName>
</protein>
<keyword evidence="5" id="KW-1185">Reference proteome</keyword>
<dbReference type="Pfam" id="PF00023">
    <property type="entry name" value="Ank"/>
    <property type="match status" value="1"/>
</dbReference>
<feature type="repeat" description="ANK" evidence="1">
    <location>
        <begin position="691"/>
        <end position="723"/>
    </location>
</feature>
<dbReference type="Pfam" id="PF12796">
    <property type="entry name" value="Ank_2"/>
    <property type="match status" value="3"/>
</dbReference>
<feature type="repeat" description="ANK" evidence="1">
    <location>
        <begin position="495"/>
        <end position="527"/>
    </location>
</feature>
<gene>
    <name evidence="4" type="ORF">N7456_010569</name>
</gene>
<evidence type="ECO:0000313" key="5">
    <source>
        <dbReference type="Proteomes" id="UP001149165"/>
    </source>
</evidence>
<feature type="repeat" description="ANK" evidence="1">
    <location>
        <begin position="429"/>
        <end position="461"/>
    </location>
</feature>
<dbReference type="InterPro" id="IPR036770">
    <property type="entry name" value="Ankyrin_rpt-contain_sf"/>
</dbReference>
<dbReference type="InterPro" id="IPR058525">
    <property type="entry name" value="DUF8212"/>
</dbReference>
<feature type="repeat" description="ANK" evidence="1">
    <location>
        <begin position="623"/>
        <end position="655"/>
    </location>
</feature>
<dbReference type="PRINTS" id="PR01415">
    <property type="entry name" value="ANKYRIN"/>
</dbReference>
<feature type="repeat" description="ANK" evidence="1">
    <location>
        <begin position="724"/>
        <end position="756"/>
    </location>
</feature>
<dbReference type="PROSITE" id="PS50088">
    <property type="entry name" value="ANK_REPEAT"/>
    <property type="match status" value="9"/>
</dbReference>
<feature type="repeat" description="ANK" evidence="1">
    <location>
        <begin position="658"/>
        <end position="690"/>
    </location>
</feature>
<name>A0A9W9K6A0_9EURO</name>
<dbReference type="PROSITE" id="PS50297">
    <property type="entry name" value="ANK_REP_REGION"/>
    <property type="match status" value="8"/>
</dbReference>
<dbReference type="SUPFAM" id="SSF48403">
    <property type="entry name" value="Ankyrin repeat"/>
    <property type="match status" value="1"/>
</dbReference>
<feature type="domain" description="Heterokaryon incompatibility" evidence="2">
    <location>
        <begin position="27"/>
        <end position="113"/>
    </location>
</feature>
<comment type="caution">
    <text evidence="4">The sequence shown here is derived from an EMBL/GenBank/DDBJ whole genome shotgun (WGS) entry which is preliminary data.</text>
</comment>
<evidence type="ECO:0000313" key="4">
    <source>
        <dbReference type="EMBL" id="KAJ5094708.1"/>
    </source>
</evidence>
<dbReference type="Proteomes" id="UP001149165">
    <property type="component" value="Unassembled WGS sequence"/>
</dbReference>